<accession>I7J3I3</accession>
<gene>
    <name evidence="1" type="primary">T4.4</name>
</gene>
<evidence type="ECO:0000313" key="1">
    <source>
        <dbReference type="EMBL" id="CCH50965.1"/>
    </source>
</evidence>
<dbReference type="EMBL" id="HE805490">
    <property type="protein sequence ID" value="CCH50965.1"/>
    <property type="molecule type" value="Genomic_DNA"/>
</dbReference>
<dbReference type="AlphaFoldDB" id="I7J3I3"/>
<organism evidence="1">
    <name type="scientific">Malus x robusta</name>
    <dbReference type="NCBI Taxonomy" id="1184610"/>
    <lineage>
        <taxon>Eukaryota</taxon>
        <taxon>Viridiplantae</taxon>
        <taxon>Streptophyta</taxon>
        <taxon>Embryophyta</taxon>
        <taxon>Tracheophyta</taxon>
        <taxon>Spermatophyta</taxon>
        <taxon>Magnoliopsida</taxon>
        <taxon>eudicotyledons</taxon>
        <taxon>Gunneridae</taxon>
        <taxon>Pentapetalae</taxon>
        <taxon>rosids</taxon>
        <taxon>fabids</taxon>
        <taxon>Rosales</taxon>
        <taxon>Rosaceae</taxon>
        <taxon>Amygdaloideae</taxon>
        <taxon>Maleae</taxon>
        <taxon>Malus</taxon>
    </lineage>
</organism>
<reference evidence="1" key="1">
    <citation type="journal article" date="2012" name="Tree Genet. Genomes">
        <title>A Candidate Gene for Fire Blight Resistance in Malus . robusta 5 is Coding for a CC-NBS-LRR.</title>
        <authorList>
            <person name="Fahrentrapp J."/>
            <person name="Broggini G.A.L."/>
            <person name="Kellerhals M."/>
            <person name="Peil A."/>
            <person name="Richter K."/>
            <person name="Zini E."/>
            <person name="Gessler C."/>
        </authorList>
    </citation>
    <scope>NUCLEOTIDE SEQUENCE</scope>
</reference>
<sequence length="39" mass="4366">MKCRLETGSPPEPDDRSLLSNLSELLKFNLTATNNNCSR</sequence>
<name>I7J3I3_9ROSA</name>
<protein>
    <submittedName>
        <fullName evidence="1">T4.4 protein</fullName>
    </submittedName>
</protein>
<proteinExistence type="predicted"/>